<sequence>MTTSHETNNKRVRRDKVELEQLQLARDEAGAASNDLQRPRTS</sequence>
<reference evidence="2 3" key="1">
    <citation type="submission" date="2013-11" db="EMBL/GenBank/DDBJ databases">
        <title>The Genome Sequence of Phytophthora parasitica P10297.</title>
        <authorList>
            <consortium name="The Broad Institute Genomics Platform"/>
            <person name="Russ C."/>
            <person name="Tyler B."/>
            <person name="Panabieres F."/>
            <person name="Shan W."/>
            <person name="Tripathy S."/>
            <person name="Grunwald N."/>
            <person name="Machado M."/>
            <person name="Johnson C.S."/>
            <person name="Walker B."/>
            <person name="Young S.K."/>
            <person name="Zeng Q."/>
            <person name="Gargeya S."/>
            <person name="Fitzgerald M."/>
            <person name="Haas B."/>
            <person name="Abouelleil A."/>
            <person name="Allen A.W."/>
            <person name="Alvarado L."/>
            <person name="Arachchi H.M."/>
            <person name="Berlin A.M."/>
            <person name="Chapman S.B."/>
            <person name="Gainer-Dewar J."/>
            <person name="Goldberg J."/>
            <person name="Griggs A."/>
            <person name="Gujja S."/>
            <person name="Hansen M."/>
            <person name="Howarth C."/>
            <person name="Imamovic A."/>
            <person name="Ireland A."/>
            <person name="Larimer J."/>
            <person name="McCowan C."/>
            <person name="Murphy C."/>
            <person name="Pearson M."/>
            <person name="Poon T.W."/>
            <person name="Priest M."/>
            <person name="Roberts A."/>
            <person name="Saif S."/>
            <person name="Shea T."/>
            <person name="Sisk P."/>
            <person name="Sykes S."/>
            <person name="Wortman J."/>
            <person name="Nusbaum C."/>
            <person name="Birren B."/>
        </authorList>
    </citation>
    <scope>NUCLEOTIDE SEQUENCE [LARGE SCALE GENOMIC DNA]</scope>
    <source>
        <strain evidence="2 3">P10297</strain>
    </source>
</reference>
<evidence type="ECO:0000256" key="1">
    <source>
        <dbReference type="SAM" id="MobiDB-lite"/>
    </source>
</evidence>
<evidence type="ECO:0000313" key="3">
    <source>
        <dbReference type="Proteomes" id="UP000018948"/>
    </source>
</evidence>
<gene>
    <name evidence="2" type="ORF">F442_00257</name>
</gene>
<protein>
    <submittedName>
        <fullName evidence="2">Uncharacterized protein</fullName>
    </submittedName>
</protein>
<dbReference type="AlphaFoldDB" id="W3A6D2"/>
<name>W3A6D2_PHYNI</name>
<feature type="compositionally biased region" description="Basic and acidic residues" evidence="1">
    <location>
        <begin position="15"/>
        <end position="29"/>
    </location>
</feature>
<organism evidence="2 3">
    <name type="scientific">Phytophthora nicotianae P10297</name>
    <dbReference type="NCBI Taxonomy" id="1317064"/>
    <lineage>
        <taxon>Eukaryota</taxon>
        <taxon>Sar</taxon>
        <taxon>Stramenopiles</taxon>
        <taxon>Oomycota</taxon>
        <taxon>Peronosporomycetes</taxon>
        <taxon>Peronosporales</taxon>
        <taxon>Peronosporaceae</taxon>
        <taxon>Phytophthora</taxon>
    </lineage>
</organism>
<comment type="caution">
    <text evidence="2">The sequence shown here is derived from an EMBL/GenBank/DDBJ whole genome shotgun (WGS) entry which is preliminary data.</text>
</comment>
<accession>W3A6D2</accession>
<proteinExistence type="predicted"/>
<feature type="region of interest" description="Disordered" evidence="1">
    <location>
        <begin position="1"/>
        <end position="42"/>
    </location>
</feature>
<dbReference type="EMBL" id="ANIY01000056">
    <property type="protein sequence ID" value="ETP55163.1"/>
    <property type="molecule type" value="Genomic_DNA"/>
</dbReference>
<dbReference type="Proteomes" id="UP000018948">
    <property type="component" value="Unassembled WGS sequence"/>
</dbReference>
<evidence type="ECO:0000313" key="2">
    <source>
        <dbReference type="EMBL" id="ETP55163.1"/>
    </source>
</evidence>